<accession>A0A0F8WSK7</accession>
<organism evidence="1">
    <name type="scientific">marine sediment metagenome</name>
    <dbReference type="NCBI Taxonomy" id="412755"/>
    <lineage>
        <taxon>unclassified sequences</taxon>
        <taxon>metagenomes</taxon>
        <taxon>ecological metagenomes</taxon>
    </lineage>
</organism>
<dbReference type="AlphaFoldDB" id="A0A0F8WSK7"/>
<feature type="non-terminal residue" evidence="1">
    <location>
        <position position="208"/>
    </location>
</feature>
<name>A0A0F8WSK7_9ZZZZ</name>
<reference evidence="1" key="1">
    <citation type="journal article" date="2015" name="Nature">
        <title>Complex archaea that bridge the gap between prokaryotes and eukaryotes.</title>
        <authorList>
            <person name="Spang A."/>
            <person name="Saw J.H."/>
            <person name="Jorgensen S.L."/>
            <person name="Zaremba-Niedzwiedzka K."/>
            <person name="Martijn J."/>
            <person name="Lind A.E."/>
            <person name="van Eijk R."/>
            <person name="Schleper C."/>
            <person name="Guy L."/>
            <person name="Ettema T.J."/>
        </authorList>
    </citation>
    <scope>NUCLEOTIDE SEQUENCE</scope>
</reference>
<proteinExistence type="predicted"/>
<protein>
    <submittedName>
        <fullName evidence="1">Uncharacterized protein</fullName>
    </submittedName>
</protein>
<dbReference type="EMBL" id="LAZR01067561">
    <property type="protein sequence ID" value="KKK51330.1"/>
    <property type="molecule type" value="Genomic_DNA"/>
</dbReference>
<gene>
    <name evidence="1" type="ORF">LCGC14_3116030</name>
</gene>
<sequence length="208" mass="23734">MVVHAFDVEIATEYGLAAGVLYNHFQHWISKNLTSGINYHEGHTWTYNTVRTFANQFPYLSLWEVREGLKNLIDAGIIIKGNYNKRKNDRTCWYCFGDEKTTLKGMPTHLWEAHKSSERRKSICGTHKSICGGRTALPIPITNSIPSDNQKTIGDKKSSSEILALDLKIAEGKKFFNEQLSAIFKFFTSGEKKTFFRITNHLVEQVQA</sequence>
<evidence type="ECO:0000313" key="1">
    <source>
        <dbReference type="EMBL" id="KKK51330.1"/>
    </source>
</evidence>
<comment type="caution">
    <text evidence="1">The sequence shown here is derived from an EMBL/GenBank/DDBJ whole genome shotgun (WGS) entry which is preliminary data.</text>
</comment>